<dbReference type="AlphaFoldDB" id="A0A8J2MA51"/>
<evidence type="ECO:0000256" key="1">
    <source>
        <dbReference type="ARBA" id="ARBA00008139"/>
    </source>
</evidence>
<evidence type="ECO:0008006" key="10">
    <source>
        <dbReference type="Google" id="ProtNLM"/>
    </source>
</evidence>
<evidence type="ECO:0000256" key="5">
    <source>
        <dbReference type="PIRSR" id="PIRSR601548-2"/>
    </source>
</evidence>
<evidence type="ECO:0000256" key="3">
    <source>
        <dbReference type="ARBA" id="ARBA00023157"/>
    </source>
</evidence>
<keyword evidence="2" id="KW-0732">Signal</keyword>
<evidence type="ECO:0000313" key="9">
    <source>
        <dbReference type="Proteomes" id="UP000708208"/>
    </source>
</evidence>
<accession>A0A8J2MA51</accession>
<dbReference type="GO" id="GO:0006508">
    <property type="term" value="P:proteolysis"/>
    <property type="evidence" value="ECO:0007669"/>
    <property type="project" value="InterPro"/>
</dbReference>
<keyword evidence="4" id="KW-0325">Glycoprotein</keyword>
<gene>
    <name evidence="8" type="ORF">AFUS01_LOCUS44258</name>
</gene>
<name>A0A8J2MA51_9HEXA</name>
<reference evidence="8" key="1">
    <citation type="submission" date="2021-06" db="EMBL/GenBank/DDBJ databases">
        <authorList>
            <person name="Hodson N. C."/>
            <person name="Mongue J. A."/>
            <person name="Jaron S. K."/>
        </authorList>
    </citation>
    <scope>NUCLEOTIDE SEQUENCE</scope>
</reference>
<dbReference type="Proteomes" id="UP000708208">
    <property type="component" value="Unassembled WGS sequence"/>
</dbReference>
<feature type="non-terminal residue" evidence="8">
    <location>
        <position position="1"/>
    </location>
</feature>
<proteinExistence type="inferred from homology"/>
<comment type="caution">
    <text evidence="7">Lacks conserved residue(s) required for the propagation of feature annotation.</text>
</comment>
<dbReference type="EMBL" id="CAJVCH010570387">
    <property type="protein sequence ID" value="CAG7834800.1"/>
    <property type="molecule type" value="Genomic_DNA"/>
</dbReference>
<keyword evidence="3 6" id="KW-1015">Disulfide bond</keyword>
<evidence type="ECO:0000256" key="4">
    <source>
        <dbReference type="ARBA" id="ARBA00023180"/>
    </source>
</evidence>
<evidence type="ECO:0000256" key="6">
    <source>
        <dbReference type="PIRSR" id="PIRSR601548-4"/>
    </source>
</evidence>
<evidence type="ECO:0000256" key="7">
    <source>
        <dbReference type="PROSITE-ProRule" id="PRU01355"/>
    </source>
</evidence>
<dbReference type="Pfam" id="PF01401">
    <property type="entry name" value="Peptidase_M2"/>
    <property type="match status" value="1"/>
</dbReference>
<feature type="disulfide bond" evidence="6">
    <location>
        <begin position="9"/>
        <end position="15"/>
    </location>
</feature>
<dbReference type="PANTHER" id="PTHR10514">
    <property type="entry name" value="ANGIOTENSIN-CONVERTING ENZYME"/>
    <property type="match status" value="1"/>
</dbReference>
<feature type="binding site" evidence="5">
    <location>
        <position position="82"/>
    </location>
    <ligand>
        <name>chloride</name>
        <dbReference type="ChEBI" id="CHEBI:17996"/>
        <label>1</label>
    </ligand>
</feature>
<comment type="caution">
    <text evidence="8">The sequence shown here is derived from an EMBL/GenBank/DDBJ whole genome shotgun (WGS) entry which is preliminary data.</text>
</comment>
<sequence length="175" mass="20773">FVPFQEKVCLTENECLPLEPDLTDLLASTTVSVERRSLAWAAWHNTLGKKFRPLYIEYTQLKNKLAKVHGYSDYGAELRDRYGKITYDQDVKFLYEGVLELYQELHAYVRRRLNDFYKVNQEKYLRQDLLGDMWGRFWVNLYSIAVPYQGRPSLDAFPRRNRKPDKAELHGEEDV</sequence>
<comment type="similarity">
    <text evidence="1 7">Belongs to the peptidase M2 family.</text>
</comment>
<protein>
    <recommendedName>
        <fullName evidence="10">Angiotensin-converting enzyme</fullName>
    </recommendedName>
</protein>
<dbReference type="PROSITE" id="PS52011">
    <property type="entry name" value="PEPTIDASE_M2"/>
    <property type="match status" value="1"/>
</dbReference>
<evidence type="ECO:0000313" key="8">
    <source>
        <dbReference type="EMBL" id="CAG7834800.1"/>
    </source>
</evidence>
<dbReference type="GO" id="GO:0008241">
    <property type="term" value="F:peptidyl-dipeptidase activity"/>
    <property type="evidence" value="ECO:0007669"/>
    <property type="project" value="InterPro"/>
</dbReference>
<keyword evidence="9" id="KW-1185">Reference proteome</keyword>
<dbReference type="PANTHER" id="PTHR10514:SF24">
    <property type="entry name" value="ANGIOTENSIN-CONVERTING ENZYME 2"/>
    <property type="match status" value="1"/>
</dbReference>
<dbReference type="GO" id="GO:0005886">
    <property type="term" value="C:plasma membrane"/>
    <property type="evidence" value="ECO:0007669"/>
    <property type="project" value="TreeGrafter"/>
</dbReference>
<organism evidence="8 9">
    <name type="scientific">Allacma fusca</name>
    <dbReference type="NCBI Taxonomy" id="39272"/>
    <lineage>
        <taxon>Eukaryota</taxon>
        <taxon>Metazoa</taxon>
        <taxon>Ecdysozoa</taxon>
        <taxon>Arthropoda</taxon>
        <taxon>Hexapoda</taxon>
        <taxon>Collembola</taxon>
        <taxon>Symphypleona</taxon>
        <taxon>Sminthuridae</taxon>
        <taxon>Allacma</taxon>
    </lineage>
</organism>
<dbReference type="InterPro" id="IPR001548">
    <property type="entry name" value="Peptidase_M2"/>
</dbReference>
<dbReference type="OrthoDB" id="10029630at2759"/>
<evidence type="ECO:0000256" key="2">
    <source>
        <dbReference type="ARBA" id="ARBA00022729"/>
    </source>
</evidence>
<dbReference type="GO" id="GO:0008237">
    <property type="term" value="F:metallopeptidase activity"/>
    <property type="evidence" value="ECO:0007669"/>
    <property type="project" value="InterPro"/>
</dbReference>